<dbReference type="Proteomes" id="UP001597212">
    <property type="component" value="Unassembled WGS sequence"/>
</dbReference>
<dbReference type="SUPFAM" id="SSF55804">
    <property type="entry name" value="Phoshotransferase/anion transport protein"/>
    <property type="match status" value="1"/>
</dbReference>
<evidence type="ECO:0000256" key="3">
    <source>
        <dbReference type="ARBA" id="ARBA00022597"/>
    </source>
</evidence>
<keyword evidence="5" id="KW-0598">Phosphotransferase system</keyword>
<evidence type="ECO:0000313" key="8">
    <source>
        <dbReference type="Proteomes" id="UP001597212"/>
    </source>
</evidence>
<sequence>MTNVIDQKRVFINRDFQTRGEAIDFLVENLVEENIVSDRKTFLSALQDREIEVSTYIGHYVAIPHAMSSVVSEPTVSVLRLSKDIDYNADGDQVHLIFMLAIPESGGKEHLAILSRLARKLMHKEIRAKLENSKTEKEIVDTLTS</sequence>
<evidence type="ECO:0000256" key="1">
    <source>
        <dbReference type="ARBA" id="ARBA00022448"/>
    </source>
</evidence>
<comment type="caution">
    <text evidence="7">The sequence shown here is derived from an EMBL/GenBank/DDBJ whole genome shotgun (WGS) entry which is preliminary data.</text>
</comment>
<evidence type="ECO:0000256" key="4">
    <source>
        <dbReference type="ARBA" id="ARBA00022679"/>
    </source>
</evidence>
<keyword evidence="3 7" id="KW-0762">Sugar transport</keyword>
<dbReference type="PANTHER" id="PTHR47738">
    <property type="entry name" value="PTS SYSTEM FRUCTOSE-LIKE EIIA COMPONENT-RELATED"/>
    <property type="match status" value="1"/>
</dbReference>
<dbReference type="NCBIfam" id="TIGR00848">
    <property type="entry name" value="fruA"/>
    <property type="match status" value="1"/>
</dbReference>
<dbReference type="Pfam" id="PF00359">
    <property type="entry name" value="PTS_EIIA_2"/>
    <property type="match status" value="1"/>
</dbReference>
<dbReference type="RefSeq" id="WP_125755144.1">
    <property type="nucleotide sequence ID" value="NZ_JBHTOK010000078.1"/>
</dbReference>
<evidence type="ECO:0000256" key="2">
    <source>
        <dbReference type="ARBA" id="ARBA00022553"/>
    </source>
</evidence>
<name>A0ABW4CZN7_9LACO</name>
<reference evidence="8" key="1">
    <citation type="journal article" date="2019" name="Int. J. Syst. Evol. Microbiol.">
        <title>The Global Catalogue of Microorganisms (GCM) 10K type strain sequencing project: providing services to taxonomists for standard genome sequencing and annotation.</title>
        <authorList>
            <consortium name="The Broad Institute Genomics Platform"/>
            <consortium name="The Broad Institute Genome Sequencing Center for Infectious Disease"/>
            <person name="Wu L."/>
            <person name="Ma J."/>
        </authorList>
    </citation>
    <scope>NUCLEOTIDE SEQUENCE [LARGE SCALE GENOMIC DNA]</scope>
    <source>
        <strain evidence="8">CCM 8912</strain>
    </source>
</reference>
<dbReference type="PROSITE" id="PS51094">
    <property type="entry name" value="PTS_EIIA_TYPE_2"/>
    <property type="match status" value="1"/>
</dbReference>
<feature type="domain" description="PTS EIIA type-2" evidence="6">
    <location>
        <begin position="3"/>
        <end position="145"/>
    </location>
</feature>
<dbReference type="PANTHER" id="PTHR47738:SF2">
    <property type="entry name" value="PTS SYSTEM FRUCTOSE-LIKE EIIA COMPONENT"/>
    <property type="match status" value="1"/>
</dbReference>
<evidence type="ECO:0000256" key="5">
    <source>
        <dbReference type="ARBA" id="ARBA00022683"/>
    </source>
</evidence>
<protein>
    <submittedName>
        <fullName evidence="7">PTS sugar transporter subunit IIA</fullName>
    </submittedName>
</protein>
<keyword evidence="1" id="KW-0813">Transport</keyword>
<accession>A0ABW4CZN7</accession>
<dbReference type="Gene3D" id="3.40.930.10">
    <property type="entry name" value="Mannitol-specific EII, Chain A"/>
    <property type="match status" value="1"/>
</dbReference>
<keyword evidence="2" id="KW-0597">Phosphoprotein</keyword>
<organism evidence="7 8">
    <name type="scientific">Lacticaseibacillus hegangensis</name>
    <dbReference type="NCBI Taxonomy" id="2486010"/>
    <lineage>
        <taxon>Bacteria</taxon>
        <taxon>Bacillati</taxon>
        <taxon>Bacillota</taxon>
        <taxon>Bacilli</taxon>
        <taxon>Lactobacillales</taxon>
        <taxon>Lactobacillaceae</taxon>
        <taxon>Lacticaseibacillus</taxon>
    </lineage>
</organism>
<dbReference type="InterPro" id="IPR016152">
    <property type="entry name" value="PTrfase/Anion_transptr"/>
</dbReference>
<keyword evidence="8" id="KW-1185">Reference proteome</keyword>
<gene>
    <name evidence="7" type="ORF">ACFQ5K_11615</name>
</gene>
<proteinExistence type="predicted"/>
<dbReference type="CDD" id="cd00211">
    <property type="entry name" value="PTS_IIA_fru"/>
    <property type="match status" value="1"/>
</dbReference>
<dbReference type="InterPro" id="IPR004715">
    <property type="entry name" value="PTS_IIA_fruc"/>
</dbReference>
<evidence type="ECO:0000259" key="6">
    <source>
        <dbReference type="PROSITE" id="PS51094"/>
    </source>
</evidence>
<dbReference type="InterPro" id="IPR051541">
    <property type="entry name" value="PTS_SugarTrans_NitroReg"/>
</dbReference>
<keyword evidence="4" id="KW-0808">Transferase</keyword>
<dbReference type="PROSITE" id="PS00372">
    <property type="entry name" value="PTS_EIIA_TYPE_2_HIS"/>
    <property type="match status" value="1"/>
</dbReference>
<dbReference type="EMBL" id="JBHTOK010000078">
    <property type="protein sequence ID" value="MFD1442025.1"/>
    <property type="molecule type" value="Genomic_DNA"/>
</dbReference>
<evidence type="ECO:0000313" key="7">
    <source>
        <dbReference type="EMBL" id="MFD1442025.1"/>
    </source>
</evidence>
<dbReference type="InterPro" id="IPR002178">
    <property type="entry name" value="PTS_EIIA_type-2_dom"/>
</dbReference>